<dbReference type="InterPro" id="IPR001288">
    <property type="entry name" value="Translation_initiation_fac_3"/>
</dbReference>
<evidence type="ECO:0000256" key="3">
    <source>
        <dbReference type="ARBA" id="ARBA00022917"/>
    </source>
</evidence>
<proteinExistence type="inferred from homology"/>
<dbReference type="Gene3D" id="3.30.110.10">
    <property type="entry name" value="Translation initiation factor 3 (IF-3), C-terminal domain"/>
    <property type="match status" value="1"/>
</dbReference>
<evidence type="ECO:0000256" key="2">
    <source>
        <dbReference type="ARBA" id="ARBA00022540"/>
    </source>
</evidence>
<evidence type="ECO:0000313" key="5">
    <source>
        <dbReference type="EnsemblMetazoa" id="XP_004927852.1"/>
    </source>
</evidence>
<dbReference type="GO" id="GO:0003743">
    <property type="term" value="F:translation initiation factor activity"/>
    <property type="evidence" value="ECO:0007669"/>
    <property type="project" value="UniProtKB-KW"/>
</dbReference>
<dbReference type="PANTHER" id="PTHR10938:SF0">
    <property type="entry name" value="TRANSLATION INITIATION FACTOR IF-3, MITOCHONDRIAL"/>
    <property type="match status" value="1"/>
</dbReference>
<dbReference type="GO" id="GO:0043022">
    <property type="term" value="F:ribosome binding"/>
    <property type="evidence" value="ECO:0007669"/>
    <property type="project" value="TreeGrafter"/>
</dbReference>
<organism evidence="5 6">
    <name type="scientific">Bombyx mori</name>
    <name type="common">Silk moth</name>
    <dbReference type="NCBI Taxonomy" id="7091"/>
    <lineage>
        <taxon>Eukaryota</taxon>
        <taxon>Metazoa</taxon>
        <taxon>Ecdysozoa</taxon>
        <taxon>Arthropoda</taxon>
        <taxon>Hexapoda</taxon>
        <taxon>Insecta</taxon>
        <taxon>Pterygota</taxon>
        <taxon>Neoptera</taxon>
        <taxon>Endopterygota</taxon>
        <taxon>Lepidoptera</taxon>
        <taxon>Glossata</taxon>
        <taxon>Ditrysia</taxon>
        <taxon>Bombycoidea</taxon>
        <taxon>Bombycidae</taxon>
        <taxon>Bombycinae</taxon>
        <taxon>Bombyx</taxon>
    </lineage>
</organism>
<evidence type="ECO:0000256" key="4">
    <source>
        <dbReference type="SAM" id="MobiDB-lite"/>
    </source>
</evidence>
<evidence type="ECO:0000256" key="1">
    <source>
        <dbReference type="ARBA" id="ARBA00005439"/>
    </source>
</evidence>
<dbReference type="SMR" id="A0A8R2ANW8"/>
<dbReference type="GO" id="GO:0032790">
    <property type="term" value="P:ribosome disassembly"/>
    <property type="evidence" value="ECO:0007669"/>
    <property type="project" value="TreeGrafter"/>
</dbReference>
<dbReference type="Proteomes" id="UP000005204">
    <property type="component" value="Unassembled WGS sequence"/>
</dbReference>
<keyword evidence="6" id="KW-1185">Reference proteome</keyword>
<dbReference type="RefSeq" id="XP_004927852.1">
    <property type="nucleotide sequence ID" value="XM_004927795.5"/>
</dbReference>
<reference evidence="6" key="1">
    <citation type="journal article" date="2008" name="Insect Biochem. Mol. Biol.">
        <title>The genome of a lepidopteran model insect, the silkworm Bombyx mori.</title>
        <authorList>
            <consortium name="International Silkworm Genome Consortium"/>
        </authorList>
    </citation>
    <scope>NUCLEOTIDE SEQUENCE [LARGE SCALE GENOMIC DNA]</scope>
    <source>
        <strain evidence="6">p50T</strain>
    </source>
</reference>
<dbReference type="OrthoDB" id="21573at2759"/>
<comment type="similarity">
    <text evidence="1">Belongs to the IF-3 family.</text>
</comment>
<feature type="region of interest" description="Disordered" evidence="4">
    <location>
        <begin position="194"/>
        <end position="216"/>
    </location>
</feature>
<dbReference type="KEGG" id="bmor:101740009"/>
<sequence>MNKYAVLFNLKKILEYRPVTTIINAEGKNVPKRKNFENRITLIGTDNSVSIIDLKNAQNLSVKRELKLVKVQDVDVKTRRPIYKLMTNAEFHEEELERRKEKKLARQNSSVKGQKLMILSSKISEHDLMTSVRKMGKLVEKQYEVKVVLAGEGGQSSQVLENIYSVIEKNTKSTARLLQKRNKGNSLKFQLLPLNNGNMEASQSDNSEDGNDKGPL</sequence>
<dbReference type="EnsemblMetazoa" id="XM_004927795.4">
    <property type="protein sequence ID" value="XP_004927852.1"/>
    <property type="gene ID" value="LOC101740009"/>
</dbReference>
<dbReference type="PANTHER" id="PTHR10938">
    <property type="entry name" value="TRANSLATION INITIATION FACTOR IF-3"/>
    <property type="match status" value="1"/>
</dbReference>
<accession>A0A8R2ANW8</accession>
<dbReference type="GeneID" id="101740009"/>
<protein>
    <recommendedName>
        <fullName evidence="7">Translation initiation factor IF-3, mitochondrial</fullName>
    </recommendedName>
</protein>
<evidence type="ECO:0000313" key="6">
    <source>
        <dbReference type="Proteomes" id="UP000005204"/>
    </source>
</evidence>
<keyword evidence="3" id="KW-0648">Protein biosynthesis</keyword>
<evidence type="ECO:0008006" key="7">
    <source>
        <dbReference type="Google" id="ProtNLM"/>
    </source>
</evidence>
<dbReference type="GO" id="GO:0070124">
    <property type="term" value="P:mitochondrial translational initiation"/>
    <property type="evidence" value="ECO:0007669"/>
    <property type="project" value="TreeGrafter"/>
</dbReference>
<dbReference type="InterPro" id="IPR036788">
    <property type="entry name" value="T_IF-3_C_sf"/>
</dbReference>
<reference evidence="5" key="2">
    <citation type="submission" date="2022-06" db="UniProtKB">
        <authorList>
            <consortium name="EnsemblMetazoa"/>
        </authorList>
    </citation>
    <scope>IDENTIFICATION</scope>
    <source>
        <strain evidence="5">p50T (Dazao)</strain>
    </source>
</reference>
<dbReference type="AlphaFoldDB" id="A0A8R2ANW8"/>
<keyword evidence="2" id="KW-0396">Initiation factor</keyword>
<dbReference type="GO" id="GO:0005739">
    <property type="term" value="C:mitochondrion"/>
    <property type="evidence" value="ECO:0007669"/>
    <property type="project" value="TreeGrafter"/>
</dbReference>
<dbReference type="SUPFAM" id="SSF55200">
    <property type="entry name" value="Translation initiation factor IF3, C-terminal domain"/>
    <property type="match status" value="1"/>
</dbReference>
<feature type="compositionally biased region" description="Polar residues" evidence="4">
    <location>
        <begin position="194"/>
        <end position="205"/>
    </location>
</feature>
<name>A0A8R2ANW8_BOMMO</name>